<proteinExistence type="predicted"/>
<evidence type="ECO:0000313" key="2">
    <source>
        <dbReference type="EMBL" id="KAG2225076.1"/>
    </source>
</evidence>
<feature type="compositionally biased region" description="Polar residues" evidence="1">
    <location>
        <begin position="52"/>
        <end position="63"/>
    </location>
</feature>
<keyword evidence="3" id="KW-1185">Reference proteome</keyword>
<accession>A0A8H7SBB3</accession>
<organism evidence="2 3">
    <name type="scientific">Circinella minor</name>
    <dbReference type="NCBI Taxonomy" id="1195481"/>
    <lineage>
        <taxon>Eukaryota</taxon>
        <taxon>Fungi</taxon>
        <taxon>Fungi incertae sedis</taxon>
        <taxon>Mucoromycota</taxon>
        <taxon>Mucoromycotina</taxon>
        <taxon>Mucoromycetes</taxon>
        <taxon>Mucorales</taxon>
        <taxon>Lichtheimiaceae</taxon>
        <taxon>Circinella</taxon>
    </lineage>
</organism>
<protein>
    <submittedName>
        <fullName evidence="2">Uncharacterized protein</fullName>
    </submittedName>
</protein>
<dbReference type="OrthoDB" id="10331137at2759"/>
<feature type="region of interest" description="Disordered" evidence="1">
    <location>
        <begin position="82"/>
        <end position="121"/>
    </location>
</feature>
<feature type="compositionally biased region" description="Polar residues" evidence="1">
    <location>
        <begin position="16"/>
        <end position="34"/>
    </location>
</feature>
<comment type="caution">
    <text evidence="2">The sequence shown here is derived from an EMBL/GenBank/DDBJ whole genome shotgun (WGS) entry which is preliminary data.</text>
</comment>
<dbReference type="AlphaFoldDB" id="A0A8H7SBB3"/>
<feature type="compositionally biased region" description="Polar residues" evidence="1">
    <location>
        <begin position="89"/>
        <end position="105"/>
    </location>
</feature>
<reference evidence="2 3" key="1">
    <citation type="submission" date="2020-12" db="EMBL/GenBank/DDBJ databases">
        <title>Metabolic potential, ecology and presence of endohyphal bacteria is reflected in genomic diversity of Mucoromycotina.</title>
        <authorList>
            <person name="Muszewska A."/>
            <person name="Okrasinska A."/>
            <person name="Steczkiewicz K."/>
            <person name="Drgas O."/>
            <person name="Orlowska M."/>
            <person name="Perlinska-Lenart U."/>
            <person name="Aleksandrzak-Piekarczyk T."/>
            <person name="Szatraj K."/>
            <person name="Zielenkiewicz U."/>
            <person name="Pilsyk S."/>
            <person name="Malc E."/>
            <person name="Mieczkowski P."/>
            <person name="Kruszewska J.S."/>
            <person name="Biernat P."/>
            <person name="Pawlowska J."/>
        </authorList>
    </citation>
    <scope>NUCLEOTIDE SEQUENCE [LARGE SCALE GENOMIC DNA]</scope>
    <source>
        <strain evidence="2 3">CBS 142.35</strain>
    </source>
</reference>
<dbReference type="Proteomes" id="UP000646827">
    <property type="component" value="Unassembled WGS sequence"/>
</dbReference>
<feature type="region of interest" description="Disordered" evidence="1">
    <location>
        <begin position="1"/>
        <end position="70"/>
    </location>
</feature>
<feature type="compositionally biased region" description="Low complexity" evidence="1">
    <location>
        <begin position="239"/>
        <end position="249"/>
    </location>
</feature>
<sequence length="325" mass="36173">MSQQNSIEDNTLPYDPNTSLPHSIISNSDSNIEPTFTHDRNSSLSVLEHSDSVNNNSDQQQEQELNHHSQSEFNSTVINDRHHAAGSEGDSSLSQHVTPRNNYNNDRYGDTEDEEVDNPSQLSLTRQHDSLLVDENDHGSQNSFTTPLSPPSIKRNYTFPDENPTKFTPNYFAEKRGVKSEDMMPNDAGPVEPINTITTQRRCFNRRVQPYPTIRNPEPLTRQQVRRALGIITPPSPSITPESGSTPTSQPVSTNSRRTNNYPDDNTVMTSSLSSSSEEVEAYIASHPAIFLSTQPGTTSDEDDDDLNDANSDVGYNNYGDLDSD</sequence>
<feature type="region of interest" description="Disordered" evidence="1">
    <location>
        <begin position="134"/>
        <end position="169"/>
    </location>
</feature>
<name>A0A8H7SBB3_9FUNG</name>
<evidence type="ECO:0000256" key="1">
    <source>
        <dbReference type="SAM" id="MobiDB-lite"/>
    </source>
</evidence>
<evidence type="ECO:0000313" key="3">
    <source>
        <dbReference type="Proteomes" id="UP000646827"/>
    </source>
</evidence>
<feature type="compositionally biased region" description="Polar residues" evidence="1">
    <location>
        <begin position="250"/>
        <end position="270"/>
    </location>
</feature>
<feature type="region of interest" description="Disordered" evidence="1">
    <location>
        <begin position="232"/>
        <end position="325"/>
    </location>
</feature>
<dbReference type="EMBL" id="JAEPRB010000033">
    <property type="protein sequence ID" value="KAG2225076.1"/>
    <property type="molecule type" value="Genomic_DNA"/>
</dbReference>
<gene>
    <name evidence="2" type="ORF">INT45_003276</name>
</gene>